<feature type="compositionally biased region" description="Basic residues" evidence="7">
    <location>
        <begin position="151"/>
        <end position="162"/>
    </location>
</feature>
<evidence type="ECO:0000313" key="10">
    <source>
        <dbReference type="EMBL" id="KAG5845200.1"/>
    </source>
</evidence>
<feature type="transmembrane region" description="Helical" evidence="8">
    <location>
        <begin position="366"/>
        <end position="386"/>
    </location>
</feature>
<evidence type="ECO:0000256" key="5">
    <source>
        <dbReference type="ARBA" id="ARBA00022989"/>
    </source>
</evidence>
<evidence type="ECO:0000256" key="3">
    <source>
        <dbReference type="ARBA" id="ARBA00022692"/>
    </source>
</evidence>
<keyword evidence="2" id="KW-0597">Phosphoprotein</keyword>
<feature type="transmembrane region" description="Helical" evidence="8">
    <location>
        <begin position="477"/>
        <end position="500"/>
    </location>
</feature>
<protein>
    <recommendedName>
        <fullName evidence="9">Proline-rich transmembrane protein 3/4 domain-containing protein</fullName>
    </recommendedName>
</protein>
<feature type="region of interest" description="Disordered" evidence="7">
    <location>
        <begin position="57"/>
        <end position="77"/>
    </location>
</feature>
<feature type="region of interest" description="Disordered" evidence="7">
    <location>
        <begin position="130"/>
        <end position="240"/>
    </location>
</feature>
<dbReference type="PANTHER" id="PTHR35578:SF6">
    <property type="entry name" value="PROLINE-RICH TRANSMEMBRANE PROTEIN 4"/>
    <property type="match status" value="1"/>
</dbReference>
<organism evidence="10 11">
    <name type="scientific">Anguilla anguilla</name>
    <name type="common">European freshwater eel</name>
    <name type="synonym">Muraena anguilla</name>
    <dbReference type="NCBI Taxonomy" id="7936"/>
    <lineage>
        <taxon>Eukaryota</taxon>
        <taxon>Metazoa</taxon>
        <taxon>Chordata</taxon>
        <taxon>Craniata</taxon>
        <taxon>Vertebrata</taxon>
        <taxon>Euteleostomi</taxon>
        <taxon>Actinopterygii</taxon>
        <taxon>Neopterygii</taxon>
        <taxon>Teleostei</taxon>
        <taxon>Anguilliformes</taxon>
        <taxon>Anguillidae</taxon>
        <taxon>Anguilla</taxon>
    </lineage>
</organism>
<feature type="transmembrane region" description="Helical" evidence="8">
    <location>
        <begin position="294"/>
        <end position="318"/>
    </location>
</feature>
<gene>
    <name evidence="10" type="ORF">ANANG_G00136300</name>
</gene>
<comment type="caution">
    <text evidence="10">The sequence shown here is derived from an EMBL/GenBank/DDBJ whole genome shotgun (WGS) entry which is preliminary data.</text>
</comment>
<dbReference type="EMBL" id="JAFIRN010000007">
    <property type="protein sequence ID" value="KAG5845200.1"/>
    <property type="molecule type" value="Genomic_DNA"/>
</dbReference>
<evidence type="ECO:0000256" key="6">
    <source>
        <dbReference type="ARBA" id="ARBA00023136"/>
    </source>
</evidence>
<keyword evidence="4" id="KW-0732">Signal</keyword>
<dbReference type="PANTHER" id="PTHR35578">
    <property type="entry name" value="PROLINE-RICH TRANSMEMBRANE PROTEIN 4-RELATED"/>
    <property type="match status" value="1"/>
</dbReference>
<feature type="transmembrane region" description="Helical" evidence="8">
    <location>
        <begin position="434"/>
        <end position="456"/>
    </location>
</feature>
<dbReference type="Pfam" id="PF25987">
    <property type="entry name" value="PRRT3"/>
    <property type="match status" value="1"/>
</dbReference>
<feature type="region of interest" description="Disordered" evidence="7">
    <location>
        <begin position="1"/>
        <end position="24"/>
    </location>
</feature>
<evidence type="ECO:0000256" key="8">
    <source>
        <dbReference type="SAM" id="Phobius"/>
    </source>
</evidence>
<comment type="subcellular location">
    <subcellularLocation>
        <location evidence="1">Membrane</location>
        <topology evidence="1">Multi-pass membrane protein</topology>
    </subcellularLocation>
</comment>
<evidence type="ECO:0000256" key="1">
    <source>
        <dbReference type="ARBA" id="ARBA00004141"/>
    </source>
</evidence>
<keyword evidence="6 8" id="KW-0472">Membrane</keyword>
<feature type="domain" description="Proline-rich transmembrane protein 3/4" evidence="9">
    <location>
        <begin position="276"/>
        <end position="563"/>
    </location>
</feature>
<evidence type="ECO:0000256" key="4">
    <source>
        <dbReference type="ARBA" id="ARBA00022729"/>
    </source>
</evidence>
<keyword evidence="3 8" id="KW-0812">Transmembrane</keyword>
<sequence>MCFKGIPKSSPEAQENGEHGRHSVKGHPCVNEASMCGHSWVLLLGLWQVQFSSCLATPPTGGQPARTPPWTRPAAEPSVLRRSSDASDLWPFWVSVDVPSEPEGSSPLSLPGPRRGRYLPFLFLPSLQHQRPQIHRRGGQGPVAGPAGGRPTRKGARTRKRMPQTGGGSTEDGEAKATAPGDGGAPEGEEQKPTQTLTVAAESPGYVAPGEAWPSEPGDPDSAHVPHCNGDSSGACKPNSTWSPALSEDIAYNQSHGPSPHPAPPPAPPLLLVPLHADWNNAMATWGVAWEVHVFGVGSLFVVAALLSALDLLLLPLLRPPGGSYLALAHLFLLAASSSRAFSLFYDAYAHLDKLPAANFLLLHQVPFPCLTGAFAAAFLFLSLRSRVRLPGSPCHRPCSLAVLLLLHFGATFSSLLVLQAFPQWPWLLLISQGVFVVLIAFLSVTYLIFCCYTRADAKHVYHLSNTLPIRRGWDRAAVMAGFSALFMLACAGLQLYAMLHALALAPPTAPPHALEPWPWWAFQLSCRLCEVGVCITLASAATPPLRRSLRPCRCWATNFCCRGCCGNASAKQAVPPMASEWELRQQEKLAICEGVGSELLPLYALVDPNLSSLEGLDLLYHGGGVLSRSVSNTDTPLKVIGGSRGSSYASLQLDSDSTGDLRPPSPINLRRSIDEALFSPALFPHSLFSPAPRHAPRRGSASLTPPAAESSGDQALYRTASCLAIEAGPPLIGSSLSGPTPVEAGLIQWAEHRRGSSSSSSLGRHSLDGSSVVLCPSREACGHCQDIQSSSDQGTQFHRCYLGLASASQENLDQRAETDLAVQEEFIRVCRQIDALSISSDTIDL</sequence>
<dbReference type="Proteomes" id="UP001044222">
    <property type="component" value="Chromosome 7"/>
</dbReference>
<dbReference type="InterPro" id="IPR052836">
    <property type="entry name" value="PRRT_domain-containing"/>
</dbReference>
<dbReference type="AlphaFoldDB" id="A0A9D3MDB9"/>
<name>A0A9D3MDB9_ANGAN</name>
<feature type="transmembrane region" description="Helical" evidence="8">
    <location>
        <begin position="325"/>
        <end position="346"/>
    </location>
</feature>
<feature type="compositionally biased region" description="Gly residues" evidence="7">
    <location>
        <begin position="139"/>
        <end position="148"/>
    </location>
</feature>
<accession>A0A9D3MDB9</accession>
<proteinExistence type="predicted"/>
<feature type="region of interest" description="Disordered" evidence="7">
    <location>
        <begin position="690"/>
        <end position="712"/>
    </location>
</feature>
<evidence type="ECO:0000313" key="11">
    <source>
        <dbReference type="Proteomes" id="UP001044222"/>
    </source>
</evidence>
<evidence type="ECO:0000259" key="9">
    <source>
        <dbReference type="Pfam" id="PF25987"/>
    </source>
</evidence>
<keyword evidence="5 8" id="KW-1133">Transmembrane helix</keyword>
<feature type="transmembrane region" description="Helical" evidence="8">
    <location>
        <begin position="398"/>
        <end position="422"/>
    </location>
</feature>
<reference evidence="10" key="1">
    <citation type="submission" date="2021-01" db="EMBL/GenBank/DDBJ databases">
        <title>A chromosome-scale assembly of European eel, Anguilla anguilla.</title>
        <authorList>
            <person name="Henkel C."/>
            <person name="Jong-Raadsen S.A."/>
            <person name="Dufour S."/>
            <person name="Weltzien F.-A."/>
            <person name="Palstra A.P."/>
            <person name="Pelster B."/>
            <person name="Spaink H.P."/>
            <person name="Van Den Thillart G.E."/>
            <person name="Jansen H."/>
            <person name="Zahm M."/>
            <person name="Klopp C."/>
            <person name="Cedric C."/>
            <person name="Louis A."/>
            <person name="Berthelot C."/>
            <person name="Parey E."/>
            <person name="Roest Crollius H."/>
            <person name="Montfort J."/>
            <person name="Robinson-Rechavi M."/>
            <person name="Bucao C."/>
            <person name="Bouchez O."/>
            <person name="Gislard M."/>
            <person name="Lluch J."/>
            <person name="Milhes M."/>
            <person name="Lampietro C."/>
            <person name="Lopez Roques C."/>
            <person name="Donnadieu C."/>
            <person name="Braasch I."/>
            <person name="Desvignes T."/>
            <person name="Postlethwait J."/>
            <person name="Bobe J."/>
            <person name="Guiguen Y."/>
            <person name="Dirks R."/>
        </authorList>
    </citation>
    <scope>NUCLEOTIDE SEQUENCE</scope>
    <source>
        <strain evidence="10">Tag_6206</strain>
        <tissue evidence="10">Liver</tissue>
    </source>
</reference>
<keyword evidence="11" id="KW-1185">Reference proteome</keyword>
<dbReference type="InterPro" id="IPR059081">
    <property type="entry name" value="PRRT3-4"/>
</dbReference>
<evidence type="ECO:0000256" key="7">
    <source>
        <dbReference type="SAM" id="MobiDB-lite"/>
    </source>
</evidence>
<evidence type="ECO:0000256" key="2">
    <source>
        <dbReference type="ARBA" id="ARBA00022553"/>
    </source>
</evidence>